<proteinExistence type="predicted"/>
<accession>A0ABU4WFA5</accession>
<gene>
    <name evidence="2" type="ORF">MOX91_01900</name>
</gene>
<organism evidence="2 3">
    <name type="scientific">Intestinicryptomonas porci</name>
    <dbReference type="NCBI Taxonomy" id="2926320"/>
    <lineage>
        <taxon>Bacteria</taxon>
        <taxon>Pseudomonadati</taxon>
        <taxon>Verrucomicrobiota</taxon>
        <taxon>Opitutia</taxon>
        <taxon>Opitutales</taxon>
        <taxon>Intestinicryptomonaceae</taxon>
        <taxon>Intestinicryptomonas</taxon>
    </lineage>
</organism>
<dbReference type="Gene3D" id="2.40.160.10">
    <property type="entry name" value="Porin"/>
    <property type="match status" value="1"/>
</dbReference>
<feature type="chain" id="PRO_5046786530" evidence="1">
    <location>
        <begin position="20"/>
        <end position="431"/>
    </location>
</feature>
<dbReference type="Proteomes" id="UP001275932">
    <property type="component" value="Unassembled WGS sequence"/>
</dbReference>
<name>A0ABU4WFA5_9BACT</name>
<evidence type="ECO:0000313" key="3">
    <source>
        <dbReference type="Proteomes" id="UP001275932"/>
    </source>
</evidence>
<keyword evidence="3" id="KW-1185">Reference proteome</keyword>
<protein>
    <submittedName>
        <fullName evidence="2">OprO/OprP family phosphate-selective porin</fullName>
    </submittedName>
</protein>
<evidence type="ECO:0000256" key="1">
    <source>
        <dbReference type="SAM" id="SignalP"/>
    </source>
</evidence>
<sequence>MKKIFLTALMAFITAISGAQDKSLLETLVKNGTLTEDQARRLIKDSVVVTPSSVNTKILTIGGGVQAWYSWGKNSVKSPNNLNGAADTNGFELRYVKVGLSAEIIGGWLIDVIADFGSEGVKRNYLDKVVISKQFDWEFLPGRFDVGMKKVNMGYEQNMDDFDLLTIERSVATWFFTRPNAYSDDVMKNFGSRAIGLFWSGDIVQVKGLSYGVSVVGGNSYEGSSAYKANYEGNNDLSFYANLAYHEEGFLGDKPMYWDAGLNFGYANGGFVKNGDDKNKVWGVNPYFTIRYNDFTLIAEYFIQGVEDGKYASNKDAFPQGINFILSYKFDMDEIGKIEPIFRASWLSTDSMGFNPVTMGGFSTPGDVYNLYNKAQTFYLGVNWYVIPAVKVSFGYEWGEYRGAVGNTENQTPLASRAMSNAFRASLQVLF</sequence>
<comment type="caution">
    <text evidence="2">The sequence shown here is derived from an EMBL/GenBank/DDBJ whole genome shotgun (WGS) entry which is preliminary data.</text>
</comment>
<dbReference type="InterPro" id="IPR023614">
    <property type="entry name" value="Porin_dom_sf"/>
</dbReference>
<keyword evidence="1" id="KW-0732">Signal</keyword>
<evidence type="ECO:0000313" key="2">
    <source>
        <dbReference type="EMBL" id="MDX8414938.1"/>
    </source>
</evidence>
<feature type="signal peptide" evidence="1">
    <location>
        <begin position="1"/>
        <end position="19"/>
    </location>
</feature>
<reference evidence="2 3" key="1">
    <citation type="submission" date="2022-03" db="EMBL/GenBank/DDBJ databases">
        <title>Novel taxa within the pig intestine.</title>
        <authorList>
            <person name="Wylensek D."/>
            <person name="Bishof K."/>
            <person name="Afrizal A."/>
            <person name="Clavel T."/>
        </authorList>
    </citation>
    <scope>NUCLEOTIDE SEQUENCE [LARGE SCALE GENOMIC DNA]</scope>
    <source>
        <strain evidence="2 3">CLA-KB-P66</strain>
    </source>
</reference>
<dbReference type="RefSeq" id="WP_370396385.1">
    <property type="nucleotide sequence ID" value="NZ_JALBUT010000002.1"/>
</dbReference>
<dbReference type="EMBL" id="JALBUT010000002">
    <property type="protein sequence ID" value="MDX8414938.1"/>
    <property type="molecule type" value="Genomic_DNA"/>
</dbReference>